<evidence type="ECO:0000313" key="1">
    <source>
        <dbReference type="EMBL" id="DAD93663.1"/>
    </source>
</evidence>
<protein>
    <submittedName>
        <fullName evidence="1">Uncharacterized protein</fullName>
    </submittedName>
</protein>
<name>A0A8S5NH30_9CAUD</name>
<sequence length="65" mass="7426">MGPRNNEIPLPVYCILTLDSNNSKQNRCHNVHKHLTVVLCIRTNESEGYEEQPQLMLGSPFGKFL</sequence>
<dbReference type="EMBL" id="BK015164">
    <property type="protein sequence ID" value="DAD93663.1"/>
    <property type="molecule type" value="Genomic_DNA"/>
</dbReference>
<accession>A0A8S5NH30</accession>
<proteinExistence type="predicted"/>
<reference evidence="1" key="1">
    <citation type="journal article" date="2021" name="Proc. Natl. Acad. Sci. U.S.A.">
        <title>A Catalog of Tens of Thousands of Viruses from Human Metagenomes Reveals Hidden Associations with Chronic Diseases.</title>
        <authorList>
            <person name="Tisza M.J."/>
            <person name="Buck C.B."/>
        </authorList>
    </citation>
    <scope>NUCLEOTIDE SEQUENCE</scope>
    <source>
        <strain evidence="1">CtLmu1</strain>
    </source>
</reference>
<organism evidence="1">
    <name type="scientific">Siphoviridae sp. ctLmu1</name>
    <dbReference type="NCBI Taxonomy" id="2826253"/>
    <lineage>
        <taxon>Viruses</taxon>
        <taxon>Duplodnaviria</taxon>
        <taxon>Heunggongvirae</taxon>
        <taxon>Uroviricota</taxon>
        <taxon>Caudoviricetes</taxon>
    </lineage>
</organism>